<dbReference type="SUPFAM" id="SSF55874">
    <property type="entry name" value="ATPase domain of HSP90 chaperone/DNA topoisomerase II/histidine kinase"/>
    <property type="match status" value="1"/>
</dbReference>
<dbReference type="InterPro" id="IPR003594">
    <property type="entry name" value="HATPase_dom"/>
</dbReference>
<evidence type="ECO:0000313" key="4">
    <source>
        <dbReference type="Proteomes" id="UP001432222"/>
    </source>
</evidence>
<keyword evidence="1" id="KW-0418">Kinase</keyword>
<dbReference type="EMBL" id="CP108110">
    <property type="protein sequence ID" value="WUQ85213.1"/>
    <property type="molecule type" value="Genomic_DNA"/>
</dbReference>
<evidence type="ECO:0000313" key="3">
    <source>
        <dbReference type="EMBL" id="WUQ85213.1"/>
    </source>
</evidence>
<dbReference type="Pfam" id="PF13581">
    <property type="entry name" value="HATPase_c_2"/>
    <property type="match status" value="1"/>
</dbReference>
<dbReference type="PANTHER" id="PTHR35526">
    <property type="entry name" value="ANTI-SIGMA-F FACTOR RSBW-RELATED"/>
    <property type="match status" value="1"/>
</dbReference>
<gene>
    <name evidence="3" type="ORF">OHA16_20950</name>
</gene>
<evidence type="ECO:0000259" key="2">
    <source>
        <dbReference type="Pfam" id="PF13581"/>
    </source>
</evidence>
<dbReference type="RefSeq" id="WP_328956001.1">
    <property type="nucleotide sequence ID" value="NZ_CP108110.1"/>
</dbReference>
<feature type="domain" description="Histidine kinase/HSP90-like ATPase" evidence="2">
    <location>
        <begin position="24"/>
        <end position="120"/>
    </location>
</feature>
<dbReference type="Gene3D" id="3.30.565.10">
    <property type="entry name" value="Histidine kinase-like ATPase, C-terminal domain"/>
    <property type="match status" value="1"/>
</dbReference>
<name>A0ABZ1U1Y8_9ACTN</name>
<dbReference type="InterPro" id="IPR050267">
    <property type="entry name" value="Anti-sigma-factor_SerPK"/>
</dbReference>
<dbReference type="CDD" id="cd16936">
    <property type="entry name" value="HATPase_RsbW-like"/>
    <property type="match status" value="1"/>
</dbReference>
<accession>A0ABZ1U1Y8</accession>
<organism evidence="3 4">
    <name type="scientific">Kitasatospora purpeofusca</name>
    <dbReference type="NCBI Taxonomy" id="67352"/>
    <lineage>
        <taxon>Bacteria</taxon>
        <taxon>Bacillati</taxon>
        <taxon>Actinomycetota</taxon>
        <taxon>Actinomycetes</taxon>
        <taxon>Kitasatosporales</taxon>
        <taxon>Streptomycetaceae</taxon>
        <taxon>Kitasatospora</taxon>
    </lineage>
</organism>
<keyword evidence="4" id="KW-1185">Reference proteome</keyword>
<proteinExistence type="predicted"/>
<keyword evidence="1" id="KW-0808">Transferase</keyword>
<dbReference type="Proteomes" id="UP001432222">
    <property type="component" value="Chromosome"/>
</dbReference>
<keyword evidence="1" id="KW-0723">Serine/threonine-protein kinase</keyword>
<keyword evidence="3" id="KW-0547">Nucleotide-binding</keyword>
<dbReference type="InterPro" id="IPR036890">
    <property type="entry name" value="HATPase_C_sf"/>
</dbReference>
<evidence type="ECO:0000256" key="1">
    <source>
        <dbReference type="ARBA" id="ARBA00022527"/>
    </source>
</evidence>
<keyword evidence="3" id="KW-0067">ATP-binding</keyword>
<dbReference type="PANTHER" id="PTHR35526:SF3">
    <property type="entry name" value="ANTI-SIGMA-F FACTOR RSBW"/>
    <property type="match status" value="1"/>
</dbReference>
<sequence length="138" mass="14418">MLLPLLRPLDTDPHREFRVDLSPPASLEMVGVVRRLLRDLLVAAGADPDGACLILSELLANALLHGAGAPSVALELRCGRLWIAVADGSTAAPARPEPDVARTCGRGLDLVAALADDWGVELIGVCGKAVWAVAAVDR</sequence>
<reference evidence="3" key="1">
    <citation type="submission" date="2022-10" db="EMBL/GenBank/DDBJ databases">
        <title>The complete genomes of actinobacterial strains from the NBC collection.</title>
        <authorList>
            <person name="Joergensen T.S."/>
            <person name="Alvarez Arevalo M."/>
            <person name="Sterndorff E.B."/>
            <person name="Faurdal D."/>
            <person name="Vuksanovic O."/>
            <person name="Mourched A.-S."/>
            <person name="Charusanti P."/>
            <person name="Shaw S."/>
            <person name="Blin K."/>
            <person name="Weber T."/>
        </authorList>
    </citation>
    <scope>NUCLEOTIDE SEQUENCE</scope>
    <source>
        <strain evidence="3">NBC_00222</strain>
    </source>
</reference>
<dbReference type="GO" id="GO:0005524">
    <property type="term" value="F:ATP binding"/>
    <property type="evidence" value="ECO:0007669"/>
    <property type="project" value="UniProtKB-KW"/>
</dbReference>
<protein>
    <submittedName>
        <fullName evidence="3">ATP-binding protein</fullName>
    </submittedName>
</protein>